<dbReference type="InParanoid" id="A0A0H2SRV6"/>
<dbReference type="Proteomes" id="UP000053477">
    <property type="component" value="Unassembled WGS sequence"/>
</dbReference>
<accession>A0A0H2SRV6</accession>
<reference evidence="2 3" key="1">
    <citation type="submission" date="2015-04" db="EMBL/GenBank/DDBJ databases">
        <title>Complete genome sequence of Schizopora paradoxa KUC8140, a cosmopolitan wood degrader in East Asia.</title>
        <authorList>
            <consortium name="DOE Joint Genome Institute"/>
            <person name="Min B."/>
            <person name="Park H."/>
            <person name="Jang Y."/>
            <person name="Kim J.-J."/>
            <person name="Kim K.H."/>
            <person name="Pangilinan J."/>
            <person name="Lipzen A."/>
            <person name="Riley R."/>
            <person name="Grigoriev I.V."/>
            <person name="Spatafora J.W."/>
            <person name="Choi I.-G."/>
        </authorList>
    </citation>
    <scope>NUCLEOTIDE SEQUENCE [LARGE SCALE GENOMIC DNA]</scope>
    <source>
        <strain evidence="2 3">KUC8140</strain>
    </source>
</reference>
<feature type="region of interest" description="Disordered" evidence="1">
    <location>
        <begin position="13"/>
        <end position="42"/>
    </location>
</feature>
<feature type="compositionally biased region" description="Basic residues" evidence="1">
    <location>
        <begin position="29"/>
        <end position="41"/>
    </location>
</feature>
<feature type="region of interest" description="Disordered" evidence="1">
    <location>
        <begin position="263"/>
        <end position="296"/>
    </location>
</feature>
<gene>
    <name evidence="2" type="ORF">SCHPADRAFT_43740</name>
</gene>
<dbReference type="OrthoDB" id="3363286at2759"/>
<dbReference type="STRING" id="27342.A0A0H2SRV6"/>
<evidence type="ECO:0000313" key="2">
    <source>
        <dbReference type="EMBL" id="KLO19856.1"/>
    </source>
</evidence>
<dbReference type="EMBL" id="KQ085884">
    <property type="protein sequence ID" value="KLO19856.1"/>
    <property type="molecule type" value="Genomic_DNA"/>
</dbReference>
<dbReference type="AlphaFoldDB" id="A0A0H2SRV6"/>
<organism evidence="2 3">
    <name type="scientific">Schizopora paradoxa</name>
    <dbReference type="NCBI Taxonomy" id="27342"/>
    <lineage>
        <taxon>Eukaryota</taxon>
        <taxon>Fungi</taxon>
        <taxon>Dikarya</taxon>
        <taxon>Basidiomycota</taxon>
        <taxon>Agaricomycotina</taxon>
        <taxon>Agaricomycetes</taxon>
        <taxon>Hymenochaetales</taxon>
        <taxon>Schizoporaceae</taxon>
        <taxon>Schizopora</taxon>
    </lineage>
</organism>
<evidence type="ECO:0000256" key="1">
    <source>
        <dbReference type="SAM" id="MobiDB-lite"/>
    </source>
</evidence>
<protein>
    <submittedName>
        <fullName evidence="2">Uncharacterized protein</fullName>
    </submittedName>
</protein>
<proteinExistence type="predicted"/>
<keyword evidence="3" id="KW-1185">Reference proteome</keyword>
<evidence type="ECO:0000313" key="3">
    <source>
        <dbReference type="Proteomes" id="UP000053477"/>
    </source>
</evidence>
<sequence>MPRLLPRLLNHLAKNPLGNDKPQGPQAKNHYKRRSLWKPRSSHSPTLFIHRDADERTRSLLLDSEDSNLLISPYKFSLHKTLPPKVKLNARQRSARVDHDRPREMTEEERRWWADPYLRMLSSPLRTCVRTMRLLPSDLLLRMDQVQAPGGKKLALTPNGVQHPRFSTRLLLQARYIACNKETVRSCLAPDARPHFHVEELQIGQLLRLRVLQELEMLAARLEAAPREFWQHTVLTRLTRDQWEDVKSQKLIPWDGAACVLVMPPPNRDSTTKTRPSPLLNDRPPSEPTPLSAGSATLPSVEMCLKSPSTFAETFGNQGGAYVPSQRIPLYHGVPLFPEPSHRAAIHEKLCQILKLEGKRRRRRQANEETHSKWSHAFLLNSTANTVLRADSVPLAIALWRLKLWEEGLKST</sequence>
<name>A0A0H2SRV6_9AGAM</name>